<dbReference type="InterPro" id="IPR000182">
    <property type="entry name" value="GNAT_dom"/>
</dbReference>
<dbReference type="Gene3D" id="3.40.630.30">
    <property type="match status" value="1"/>
</dbReference>
<dbReference type="EMBL" id="JAAXKY010000169">
    <property type="protein sequence ID" value="NMH81753.1"/>
    <property type="molecule type" value="Genomic_DNA"/>
</dbReference>
<dbReference type="InterPro" id="IPR016181">
    <property type="entry name" value="Acyl_CoA_acyltransferase"/>
</dbReference>
<comment type="caution">
    <text evidence="2">The sequence shown here is derived from an EMBL/GenBank/DDBJ whole genome shotgun (WGS) entry which is preliminary data.</text>
</comment>
<dbReference type="CDD" id="cd04301">
    <property type="entry name" value="NAT_SF"/>
    <property type="match status" value="1"/>
</dbReference>
<evidence type="ECO:0000313" key="2">
    <source>
        <dbReference type="EMBL" id="NMH81753.1"/>
    </source>
</evidence>
<organism evidence="2 3">
    <name type="scientific">Pseudonocardia xinjiangensis</name>
    <dbReference type="NCBI Taxonomy" id="75289"/>
    <lineage>
        <taxon>Bacteria</taxon>
        <taxon>Bacillati</taxon>
        <taxon>Actinomycetota</taxon>
        <taxon>Actinomycetes</taxon>
        <taxon>Pseudonocardiales</taxon>
        <taxon>Pseudonocardiaceae</taxon>
        <taxon>Pseudonocardia</taxon>
    </lineage>
</organism>
<dbReference type="RefSeq" id="WP_169399782.1">
    <property type="nucleotide sequence ID" value="NZ_BAAAJH010000006.1"/>
</dbReference>
<gene>
    <name evidence="2" type="ORF">HF577_32270</name>
</gene>
<dbReference type="Proteomes" id="UP001296706">
    <property type="component" value="Unassembled WGS sequence"/>
</dbReference>
<accession>A0ABX1RMZ4</accession>
<name>A0ABX1RMZ4_9PSEU</name>
<evidence type="ECO:0000313" key="3">
    <source>
        <dbReference type="Proteomes" id="UP001296706"/>
    </source>
</evidence>
<reference evidence="2 3" key="1">
    <citation type="submission" date="2020-04" db="EMBL/GenBank/DDBJ databases">
        <authorList>
            <person name="Klaysubun C."/>
            <person name="Duangmal K."/>
            <person name="Lipun K."/>
        </authorList>
    </citation>
    <scope>NUCLEOTIDE SEQUENCE [LARGE SCALE GENOMIC DNA]</scope>
    <source>
        <strain evidence="2 3">JCM 11839</strain>
    </source>
</reference>
<protein>
    <submittedName>
        <fullName evidence="2">GNAT family N-acetyltransferase</fullName>
    </submittedName>
</protein>
<dbReference type="Pfam" id="PF00583">
    <property type="entry name" value="Acetyltransf_1"/>
    <property type="match status" value="1"/>
</dbReference>
<dbReference type="SUPFAM" id="SSF55729">
    <property type="entry name" value="Acyl-CoA N-acyltransferases (Nat)"/>
    <property type="match status" value="1"/>
</dbReference>
<proteinExistence type="predicted"/>
<feature type="domain" description="N-acetyltransferase" evidence="1">
    <location>
        <begin position="1"/>
        <end position="148"/>
    </location>
</feature>
<sequence length="155" mass="16931">MLIRPARPDEAASLAALAVRAKGHWPYPAEFLARFARTLALTPEVVAANDVQVGERAGEVRGFYTLLHRGELVVLDDLWLEPAEIGHGSGRLLFEHAVARATARGGRVLEWEAEPYAMGFYERMGGVTVRWADSPLGRPLPVMRLSLPHPSPSGA</sequence>
<keyword evidence="3" id="KW-1185">Reference proteome</keyword>
<dbReference type="PROSITE" id="PS51186">
    <property type="entry name" value="GNAT"/>
    <property type="match status" value="1"/>
</dbReference>
<evidence type="ECO:0000259" key="1">
    <source>
        <dbReference type="PROSITE" id="PS51186"/>
    </source>
</evidence>